<dbReference type="EMBL" id="MQWD01000005">
    <property type="protein sequence ID" value="PAP74651.1"/>
    <property type="molecule type" value="Genomic_DNA"/>
</dbReference>
<keyword evidence="3 9" id="KW-0813">Transport</keyword>
<keyword evidence="4 9" id="KW-0004">4Fe-4S</keyword>
<dbReference type="PROSITE" id="PS00198">
    <property type="entry name" value="4FE4S_FER_1"/>
    <property type="match status" value="1"/>
</dbReference>
<dbReference type="PANTHER" id="PTHR42859:SF2">
    <property type="entry name" value="FERREDOXIN"/>
    <property type="match status" value="1"/>
</dbReference>
<evidence type="ECO:0000313" key="12">
    <source>
        <dbReference type="Proteomes" id="UP000216339"/>
    </source>
</evidence>
<keyword evidence="7 9" id="KW-0408">Iron</keyword>
<sequence>MAYVVAEPCVGCTFTDCVEVCPVDCFYVGPNFIAIHPDECIDCNACVPVCPVEAIYPEDELPEKWAHYAEWNAYLAPRWQALGHNLVEKRPGSPPATDLSCADRPRSEADILTWEGDPGA</sequence>
<dbReference type="SUPFAM" id="SSF54862">
    <property type="entry name" value="4Fe-4S ferredoxins"/>
    <property type="match status" value="1"/>
</dbReference>
<comment type="cofactor">
    <cofactor evidence="1">
        <name>[3Fe-4S] cluster</name>
        <dbReference type="ChEBI" id="CHEBI:21137"/>
    </cofactor>
</comment>
<comment type="cofactor">
    <cofactor evidence="2 9">
        <name>[4Fe-4S] cluster</name>
        <dbReference type="ChEBI" id="CHEBI:49883"/>
    </cofactor>
</comment>
<evidence type="ECO:0000256" key="9">
    <source>
        <dbReference type="RuleBase" id="RU365098"/>
    </source>
</evidence>
<dbReference type="Proteomes" id="UP000216339">
    <property type="component" value="Unassembled WGS sequence"/>
</dbReference>
<dbReference type="Pfam" id="PF00037">
    <property type="entry name" value="Fer4"/>
    <property type="match status" value="1"/>
</dbReference>
<dbReference type="InterPro" id="IPR017900">
    <property type="entry name" value="4Fe4S_Fe_S_CS"/>
</dbReference>
<dbReference type="PANTHER" id="PTHR42859">
    <property type="entry name" value="OXIDOREDUCTASE"/>
    <property type="match status" value="1"/>
</dbReference>
<protein>
    <recommendedName>
        <fullName evidence="9">Ferredoxin</fullName>
    </recommendedName>
</protein>
<dbReference type="RefSeq" id="WP_095512615.1">
    <property type="nucleotide sequence ID" value="NZ_MQWD01000005.1"/>
</dbReference>
<dbReference type="Gene3D" id="3.30.70.20">
    <property type="match status" value="1"/>
</dbReference>
<evidence type="ECO:0000256" key="5">
    <source>
        <dbReference type="ARBA" id="ARBA00022723"/>
    </source>
</evidence>
<gene>
    <name evidence="11" type="ORF">BSZ37_20990</name>
</gene>
<evidence type="ECO:0000256" key="6">
    <source>
        <dbReference type="ARBA" id="ARBA00022982"/>
    </source>
</evidence>
<dbReference type="PROSITE" id="PS51379">
    <property type="entry name" value="4FE4S_FER_2"/>
    <property type="match status" value="2"/>
</dbReference>
<evidence type="ECO:0000256" key="4">
    <source>
        <dbReference type="ARBA" id="ARBA00022485"/>
    </source>
</evidence>
<evidence type="ECO:0000256" key="1">
    <source>
        <dbReference type="ARBA" id="ARBA00001927"/>
    </source>
</evidence>
<organism evidence="11 12">
    <name type="scientific">Rubrivirga marina</name>
    <dbReference type="NCBI Taxonomy" id="1196024"/>
    <lineage>
        <taxon>Bacteria</taxon>
        <taxon>Pseudomonadati</taxon>
        <taxon>Rhodothermota</taxon>
        <taxon>Rhodothermia</taxon>
        <taxon>Rhodothermales</taxon>
        <taxon>Rubricoccaceae</taxon>
        <taxon>Rubrivirga</taxon>
    </lineage>
</organism>
<dbReference type="GO" id="GO:0009055">
    <property type="term" value="F:electron transfer activity"/>
    <property type="evidence" value="ECO:0007669"/>
    <property type="project" value="UniProtKB-UniRule"/>
</dbReference>
<proteinExistence type="predicted"/>
<accession>A0A271ITU4</accession>
<comment type="caution">
    <text evidence="11">The sequence shown here is derived from an EMBL/GenBank/DDBJ whole genome shotgun (WGS) entry which is preliminary data.</text>
</comment>
<feature type="domain" description="4Fe-4S ferredoxin-type" evidence="10">
    <location>
        <begin position="1"/>
        <end position="30"/>
    </location>
</feature>
<keyword evidence="8 9" id="KW-0411">Iron-sulfur</keyword>
<dbReference type="PRINTS" id="PR00354">
    <property type="entry name" value="7FE8SFRDOXIN"/>
</dbReference>
<evidence type="ECO:0000256" key="8">
    <source>
        <dbReference type="ARBA" id="ARBA00023014"/>
    </source>
</evidence>
<dbReference type="InterPro" id="IPR050294">
    <property type="entry name" value="RnfB_subfamily"/>
</dbReference>
<evidence type="ECO:0000313" key="11">
    <source>
        <dbReference type="EMBL" id="PAP74651.1"/>
    </source>
</evidence>
<evidence type="ECO:0000256" key="3">
    <source>
        <dbReference type="ARBA" id="ARBA00022448"/>
    </source>
</evidence>
<evidence type="ECO:0000256" key="7">
    <source>
        <dbReference type="ARBA" id="ARBA00023004"/>
    </source>
</evidence>
<comment type="function">
    <text evidence="9">Ferredoxins are iron-sulfur proteins that transfer electrons in a wide variety of metabolic reactions.</text>
</comment>
<dbReference type="GO" id="GO:0051539">
    <property type="term" value="F:4 iron, 4 sulfur cluster binding"/>
    <property type="evidence" value="ECO:0007669"/>
    <property type="project" value="UniProtKB-UniRule"/>
</dbReference>
<keyword evidence="12" id="KW-1185">Reference proteome</keyword>
<evidence type="ECO:0000259" key="10">
    <source>
        <dbReference type="PROSITE" id="PS51379"/>
    </source>
</evidence>
<dbReference type="InterPro" id="IPR017896">
    <property type="entry name" value="4Fe4S_Fe-S-bd"/>
</dbReference>
<dbReference type="InterPro" id="IPR000813">
    <property type="entry name" value="7Fe_ferredoxin"/>
</dbReference>
<keyword evidence="6 9" id="KW-0249">Electron transport</keyword>
<dbReference type="OrthoDB" id="9803397at2"/>
<dbReference type="AlphaFoldDB" id="A0A271ITU4"/>
<reference evidence="11 12" key="1">
    <citation type="submission" date="2016-11" db="EMBL/GenBank/DDBJ databases">
        <title>Study of marine rhodopsin-containing bacteria.</title>
        <authorList>
            <person name="Yoshizawa S."/>
            <person name="Kumagai Y."/>
            <person name="Kogure K."/>
        </authorList>
    </citation>
    <scope>NUCLEOTIDE SEQUENCE [LARGE SCALE GENOMIC DNA]</scope>
    <source>
        <strain evidence="11 12">SAORIC-28</strain>
    </source>
</reference>
<dbReference type="GO" id="GO:0046872">
    <property type="term" value="F:metal ion binding"/>
    <property type="evidence" value="ECO:0007669"/>
    <property type="project" value="UniProtKB-UniRule"/>
</dbReference>
<name>A0A271ITU4_9BACT</name>
<feature type="domain" description="4Fe-4S ferredoxin-type" evidence="10">
    <location>
        <begin position="31"/>
        <end position="60"/>
    </location>
</feature>
<evidence type="ECO:0000256" key="2">
    <source>
        <dbReference type="ARBA" id="ARBA00001966"/>
    </source>
</evidence>
<keyword evidence="5 9" id="KW-0479">Metal-binding</keyword>